<evidence type="ECO:0000256" key="1">
    <source>
        <dbReference type="ARBA" id="ARBA00005771"/>
    </source>
</evidence>
<dbReference type="Gene3D" id="3.40.50.300">
    <property type="entry name" value="P-loop containing nucleotide triphosphate hydrolases"/>
    <property type="match status" value="1"/>
</dbReference>
<accession>A0A510HLG4</accession>
<dbReference type="Pfam" id="PF00685">
    <property type="entry name" value="Sulfotransfer_1"/>
    <property type="match status" value="1"/>
</dbReference>
<dbReference type="GO" id="GO:0008146">
    <property type="term" value="F:sulfotransferase activity"/>
    <property type="evidence" value="ECO:0007669"/>
    <property type="project" value="InterPro"/>
</dbReference>
<evidence type="ECO:0000256" key="2">
    <source>
        <dbReference type="ARBA" id="ARBA00022679"/>
    </source>
</evidence>
<sequence>MSYIKEKLPVGKATERARYLLGRDGLLTSRLFEGRRLRRQLALKNREIAALKEELARRSRGPAATRMPPVSPDVFFVVGHQKSGTTWLMKMLDAHPEILCRGEGRPFGRNFRQKHKAGRGGYPPVSLYNAIADSRGLRLWIQRSVWTKRDRLDEHLNNLTRLAIEYFLTQELVESGKRMVGDKTVLLTPDIVEEIAAVYPEAKVIHIIRDGRDVAVSTMHHIWNQAEDRGGHSRITPAQREKREAYWKDPEGLIKHGGGIFPDGWLRNYAAQWKRRVGKTVEDGPTLLGQNYAEVRYEDLLARPHEELARLLRFLGADAGEERVRGCVEAASFEKLSRGRRRGEEAPDFFRKGIAGDWKNVFTEHNRREFKEAAGDLLIQLGYERDESW</sequence>
<gene>
    <name evidence="4" type="ORF">RxyAA322_24920</name>
</gene>
<feature type="domain" description="Sulfotransferase" evidence="3">
    <location>
        <begin position="73"/>
        <end position="377"/>
    </location>
</feature>
<reference evidence="4" key="1">
    <citation type="journal article" date="2019" name="Microbiol. Resour. Announc.">
        <title>Complete Genome Sequence of Rubrobacter xylanophilus Strain AA3-22, Isolated from Arima Onsen in Japan.</title>
        <authorList>
            <person name="Tomariguchi N."/>
            <person name="Miyazaki K."/>
        </authorList>
    </citation>
    <scope>NUCLEOTIDE SEQUENCE [LARGE SCALE GENOMIC DNA]</scope>
    <source>
        <strain evidence="4">AA3-22</strain>
    </source>
</reference>
<proteinExistence type="inferred from homology"/>
<dbReference type="PANTHER" id="PTHR11783">
    <property type="entry name" value="SULFOTRANSFERASE SULT"/>
    <property type="match status" value="1"/>
</dbReference>
<keyword evidence="2" id="KW-0808">Transferase</keyword>
<comment type="similarity">
    <text evidence="1">Belongs to the sulfotransferase 1 family.</text>
</comment>
<dbReference type="EMBL" id="AP019791">
    <property type="protein sequence ID" value="BBL80638.1"/>
    <property type="molecule type" value="Genomic_DNA"/>
</dbReference>
<name>A0A510HLG4_9ACTN</name>
<evidence type="ECO:0000313" key="5">
    <source>
        <dbReference type="Proteomes" id="UP000318065"/>
    </source>
</evidence>
<evidence type="ECO:0000313" key="4">
    <source>
        <dbReference type="EMBL" id="BBL80638.1"/>
    </source>
</evidence>
<dbReference type="AlphaFoldDB" id="A0A510HLG4"/>
<evidence type="ECO:0000259" key="3">
    <source>
        <dbReference type="Pfam" id="PF00685"/>
    </source>
</evidence>
<dbReference type="Proteomes" id="UP000318065">
    <property type="component" value="Chromosome"/>
</dbReference>
<organism evidence="4 5">
    <name type="scientific">Rubrobacter xylanophilus</name>
    <dbReference type="NCBI Taxonomy" id="49319"/>
    <lineage>
        <taxon>Bacteria</taxon>
        <taxon>Bacillati</taxon>
        <taxon>Actinomycetota</taxon>
        <taxon>Rubrobacteria</taxon>
        <taxon>Rubrobacterales</taxon>
        <taxon>Rubrobacteraceae</taxon>
        <taxon>Rubrobacter</taxon>
    </lineage>
</organism>
<dbReference type="InterPro" id="IPR000863">
    <property type="entry name" value="Sulfotransferase_dom"/>
</dbReference>
<protein>
    <recommendedName>
        <fullName evidence="3">Sulfotransferase domain-containing protein</fullName>
    </recommendedName>
</protein>
<keyword evidence="5" id="KW-1185">Reference proteome</keyword>
<dbReference type="SUPFAM" id="SSF52540">
    <property type="entry name" value="P-loop containing nucleoside triphosphate hydrolases"/>
    <property type="match status" value="1"/>
</dbReference>
<dbReference type="InterPro" id="IPR027417">
    <property type="entry name" value="P-loop_NTPase"/>
</dbReference>